<feature type="region of interest" description="Disordered" evidence="1">
    <location>
        <begin position="315"/>
        <end position="351"/>
    </location>
</feature>
<dbReference type="EMBL" id="FJOG01000018">
    <property type="protein sequence ID" value="CZR61364.1"/>
    <property type="molecule type" value="Genomic_DNA"/>
</dbReference>
<sequence length="351" mass="38134">KLAQSRPPPVRTHAVAVSPPPLSPRTSEKKHHTRRKSGKDYVVTSERKSSRPAPLSRKAAPQFMTKVPSSSGRLHRDREDEDRGRDSGESFPQFCMTCEKQFLPANNTFLYCSEACRLHDQAPPPPTLRTNSYSAYGTSPPLTPYSRPFSSYPSASHANAHEEGPDIIPRFSPTQSRPRSYFNSDPYPSSSYQPPPSPQRTQSSSTALASLRELATALPKSGRDRREPESPPKSSASSINRTGSGVWNYIPFTSSSKASTPTPSATPGNSYTQSSQQYNVSASYGGANGYTQSGGRSREDLYNYGKSHGVATSGYGYTTGGMDRPLPPRSGPGGYGHRPKSIDLVTPFSGH</sequence>
<feature type="region of interest" description="Disordered" evidence="1">
    <location>
        <begin position="1"/>
        <end position="91"/>
    </location>
</feature>
<feature type="compositionally biased region" description="Pro residues" evidence="1">
    <location>
        <begin position="1"/>
        <end position="10"/>
    </location>
</feature>
<keyword evidence="3" id="KW-1185">Reference proteome</keyword>
<feature type="compositionally biased region" description="Basic and acidic residues" evidence="1">
    <location>
        <begin position="221"/>
        <end position="230"/>
    </location>
</feature>
<gene>
    <name evidence="2" type="ORF">PAC_11260</name>
</gene>
<protein>
    <recommendedName>
        <fullName evidence="4">Life-span regulatory factor domain-containing protein</fullName>
    </recommendedName>
</protein>
<dbReference type="Proteomes" id="UP000184330">
    <property type="component" value="Unassembled WGS sequence"/>
</dbReference>
<evidence type="ECO:0000256" key="1">
    <source>
        <dbReference type="SAM" id="MobiDB-lite"/>
    </source>
</evidence>
<reference evidence="2 3" key="1">
    <citation type="submission" date="2016-03" db="EMBL/GenBank/DDBJ databases">
        <authorList>
            <person name="Ploux O."/>
        </authorList>
    </citation>
    <scope>NUCLEOTIDE SEQUENCE [LARGE SCALE GENOMIC DNA]</scope>
    <source>
        <strain evidence="2 3">UAMH 11012</strain>
    </source>
</reference>
<dbReference type="InterPro" id="IPR024368">
    <property type="entry name" value="Ecl1/2/3"/>
</dbReference>
<feature type="compositionally biased region" description="Basic and acidic residues" evidence="1">
    <location>
        <begin position="74"/>
        <end position="88"/>
    </location>
</feature>
<proteinExistence type="predicted"/>
<feature type="non-terminal residue" evidence="2">
    <location>
        <position position="1"/>
    </location>
</feature>
<dbReference type="Pfam" id="PF12855">
    <property type="entry name" value="Ecl1"/>
    <property type="match status" value="1"/>
</dbReference>
<evidence type="ECO:0000313" key="2">
    <source>
        <dbReference type="EMBL" id="CZR61364.1"/>
    </source>
</evidence>
<feature type="region of interest" description="Disordered" evidence="1">
    <location>
        <begin position="254"/>
        <end position="274"/>
    </location>
</feature>
<feature type="compositionally biased region" description="Polar residues" evidence="1">
    <location>
        <begin position="172"/>
        <end position="183"/>
    </location>
</feature>
<accession>A0A1L7X8L8</accession>
<feature type="compositionally biased region" description="Polar residues" evidence="1">
    <location>
        <begin position="148"/>
        <end position="157"/>
    </location>
</feature>
<name>A0A1L7X8L8_9HELO</name>
<dbReference type="OrthoDB" id="3599883at2759"/>
<evidence type="ECO:0000313" key="3">
    <source>
        <dbReference type="Proteomes" id="UP000184330"/>
    </source>
</evidence>
<organism evidence="2 3">
    <name type="scientific">Phialocephala subalpina</name>
    <dbReference type="NCBI Taxonomy" id="576137"/>
    <lineage>
        <taxon>Eukaryota</taxon>
        <taxon>Fungi</taxon>
        <taxon>Dikarya</taxon>
        <taxon>Ascomycota</taxon>
        <taxon>Pezizomycotina</taxon>
        <taxon>Leotiomycetes</taxon>
        <taxon>Helotiales</taxon>
        <taxon>Mollisiaceae</taxon>
        <taxon>Phialocephala</taxon>
        <taxon>Phialocephala fortinii species complex</taxon>
    </lineage>
</organism>
<feature type="region of interest" description="Disordered" evidence="1">
    <location>
        <begin position="146"/>
        <end position="242"/>
    </location>
</feature>
<feature type="compositionally biased region" description="Basic residues" evidence="1">
    <location>
        <begin position="28"/>
        <end position="37"/>
    </location>
</feature>
<dbReference type="AlphaFoldDB" id="A0A1L7X8L8"/>
<feature type="compositionally biased region" description="Low complexity" evidence="1">
    <location>
        <begin position="254"/>
        <end position="267"/>
    </location>
</feature>
<evidence type="ECO:0008006" key="4">
    <source>
        <dbReference type="Google" id="ProtNLM"/>
    </source>
</evidence>